<sequence>MKRAAVLIGVRQAGRLPRLQAVGAALELMAVWARSQGMDPVTTLSDEKGHPVDTRSVYAAIDAVVSRETVDQLVVYFAGHGINNGHSEYWLLSESPENPNEAVNVAGSAVLAERCGVPHVVLVSDACRTAPDSIHALAVTGGQVFRNRMPSSDGGGCVDQFYACRLGDPAFEFRDPEAASRTYRSLYTEVLAEALTGRHPGLVAADPGGDGTGIVRPWQLKRGLGPLVTDRLTSHGLGLMLSQSPDARLTSDPETAWLSRVKLQRKLGPPSLRDPGDVAPDRPVEKAGVDDLAVAASRLIGRLTVGELILTEVTDQLLATGAPGADVLRHAALGLAHDPGPRRLAAPAALAVRGSAVVEAMSPHGATEILGGAFVRVFPASESVAAVEVAVQLADGSCTLVPAFRDRIGTLQMRDGQLADVAYEPMEGSPAQLDAGQRSRLRAVRAVVAAASRFGVLDLAGPEGPLLAEVVAETADVSLAVYVAYGLQDAGRGQLVDRVRTVVAQRTGTSVFDLELLAQRPPRATTPGLPLLSRGWPLNVTHSPDPVFQKYEAMNRVPSLWTLFARGEWDRLRRTLAEGGSA</sequence>
<gene>
    <name evidence="1" type="ORF">QOZ88_15485</name>
</gene>
<dbReference type="Proteomes" id="UP001233673">
    <property type="component" value="Unassembled WGS sequence"/>
</dbReference>
<dbReference type="Gene3D" id="3.40.50.1460">
    <property type="match status" value="1"/>
</dbReference>
<organism evidence="1 2">
    <name type="scientific">Blastococcus carthaginiensis</name>
    <dbReference type="NCBI Taxonomy" id="3050034"/>
    <lineage>
        <taxon>Bacteria</taxon>
        <taxon>Bacillati</taxon>
        <taxon>Actinomycetota</taxon>
        <taxon>Actinomycetes</taxon>
        <taxon>Geodermatophilales</taxon>
        <taxon>Geodermatophilaceae</taxon>
        <taxon>Blastococcus</taxon>
    </lineage>
</organism>
<evidence type="ECO:0000313" key="1">
    <source>
        <dbReference type="EMBL" id="MDP5184040.1"/>
    </source>
</evidence>
<proteinExistence type="predicted"/>
<accession>A0ABT9IEN2</accession>
<dbReference type="EMBL" id="JASNFN010000019">
    <property type="protein sequence ID" value="MDP5184040.1"/>
    <property type="molecule type" value="Genomic_DNA"/>
</dbReference>
<evidence type="ECO:0000313" key="2">
    <source>
        <dbReference type="Proteomes" id="UP001233673"/>
    </source>
</evidence>
<name>A0ABT9IEN2_9ACTN</name>
<comment type="caution">
    <text evidence="1">The sequence shown here is derived from an EMBL/GenBank/DDBJ whole genome shotgun (WGS) entry which is preliminary data.</text>
</comment>
<dbReference type="RefSeq" id="WP_306000636.1">
    <property type="nucleotide sequence ID" value="NZ_JASNFN010000019.1"/>
</dbReference>
<keyword evidence="2" id="KW-1185">Reference proteome</keyword>
<protein>
    <submittedName>
        <fullName evidence="1">Caspase family protein</fullName>
    </submittedName>
</protein>
<reference evidence="2" key="1">
    <citation type="submission" date="2023-05" db="EMBL/GenBank/DDBJ databases">
        <title>Draft genome of Pseudofrankia sp. BMG5.37.</title>
        <authorList>
            <person name="Gtari M."/>
            <person name="Ghodhbane F."/>
            <person name="Sbissi I."/>
        </authorList>
    </citation>
    <scope>NUCLEOTIDE SEQUENCE [LARGE SCALE GENOMIC DNA]</scope>
    <source>
        <strain evidence="2">BMG 814</strain>
    </source>
</reference>